<comment type="caution">
    <text evidence="3">The sequence shown here is derived from an EMBL/GenBank/DDBJ whole genome shotgun (WGS) entry which is preliminary data.</text>
</comment>
<dbReference type="AlphaFoldDB" id="A0A1D1VYT6"/>
<dbReference type="EMBL" id="BDGG01000013">
    <property type="protein sequence ID" value="GAV06116.1"/>
    <property type="molecule type" value="Genomic_DNA"/>
</dbReference>
<feature type="chain" id="PRO_5008898999" evidence="2">
    <location>
        <begin position="25"/>
        <end position="193"/>
    </location>
</feature>
<evidence type="ECO:0000256" key="1">
    <source>
        <dbReference type="SAM" id="MobiDB-lite"/>
    </source>
</evidence>
<evidence type="ECO:0000256" key="2">
    <source>
        <dbReference type="SAM" id="SignalP"/>
    </source>
</evidence>
<feature type="signal peptide" evidence="2">
    <location>
        <begin position="1"/>
        <end position="24"/>
    </location>
</feature>
<evidence type="ECO:0000313" key="4">
    <source>
        <dbReference type="Proteomes" id="UP000186922"/>
    </source>
</evidence>
<dbReference type="Proteomes" id="UP000186922">
    <property type="component" value="Unassembled WGS sequence"/>
</dbReference>
<name>A0A1D1VYT6_RAMVA</name>
<keyword evidence="2" id="KW-0732">Signal</keyword>
<accession>A0A1D1VYT6</accession>
<evidence type="ECO:0000313" key="3">
    <source>
        <dbReference type="EMBL" id="GAV06116.1"/>
    </source>
</evidence>
<keyword evidence="4" id="KW-1185">Reference proteome</keyword>
<proteinExistence type="predicted"/>
<sequence>MRTMTIGLSLAYGVILAVIVSVDAASVERAKRQNQAYSGTAPNGYQDPAADGLLSVGLVRSAIDWMKTLLRGMGWKPSWDPNVWRDNAGRLINTMWYGETVEEAHARQSGHFFITTPSPYGSAANPGPQGYGAGNSGPRTVTGHQGPGVSVYVNSNAGLPPVPRHPAQKPTRWNETITDIFEVVDKELRQEAV</sequence>
<organism evidence="3 4">
    <name type="scientific">Ramazzottius varieornatus</name>
    <name type="common">Water bear</name>
    <name type="synonym">Tardigrade</name>
    <dbReference type="NCBI Taxonomy" id="947166"/>
    <lineage>
        <taxon>Eukaryota</taxon>
        <taxon>Metazoa</taxon>
        <taxon>Ecdysozoa</taxon>
        <taxon>Tardigrada</taxon>
        <taxon>Eutardigrada</taxon>
        <taxon>Parachela</taxon>
        <taxon>Hypsibioidea</taxon>
        <taxon>Ramazzottiidae</taxon>
        <taxon>Ramazzottius</taxon>
    </lineage>
</organism>
<feature type="region of interest" description="Disordered" evidence="1">
    <location>
        <begin position="123"/>
        <end position="146"/>
    </location>
</feature>
<reference evidence="3 4" key="1">
    <citation type="journal article" date="2016" name="Nat. Commun.">
        <title>Extremotolerant tardigrade genome and improved radiotolerance of human cultured cells by tardigrade-unique protein.</title>
        <authorList>
            <person name="Hashimoto T."/>
            <person name="Horikawa D.D."/>
            <person name="Saito Y."/>
            <person name="Kuwahara H."/>
            <person name="Kozuka-Hata H."/>
            <person name="Shin-I T."/>
            <person name="Minakuchi Y."/>
            <person name="Ohishi K."/>
            <person name="Motoyama A."/>
            <person name="Aizu T."/>
            <person name="Enomoto A."/>
            <person name="Kondo K."/>
            <person name="Tanaka S."/>
            <person name="Hara Y."/>
            <person name="Koshikawa S."/>
            <person name="Sagara H."/>
            <person name="Miura T."/>
            <person name="Yokobori S."/>
            <person name="Miyagawa K."/>
            <person name="Suzuki Y."/>
            <person name="Kubo T."/>
            <person name="Oyama M."/>
            <person name="Kohara Y."/>
            <person name="Fujiyama A."/>
            <person name="Arakawa K."/>
            <person name="Katayama T."/>
            <person name="Toyoda A."/>
            <person name="Kunieda T."/>
        </authorList>
    </citation>
    <scope>NUCLEOTIDE SEQUENCE [LARGE SCALE GENOMIC DNA]</scope>
    <source>
        <strain evidence="3 4">YOKOZUNA-1</strain>
    </source>
</reference>
<protein>
    <submittedName>
        <fullName evidence="3">Uncharacterized protein</fullName>
    </submittedName>
</protein>
<gene>
    <name evidence="3" type="primary">RvY_16148-1</name>
    <name evidence="3" type="synonym">RvY_16148.1</name>
    <name evidence="3" type="ORF">RvY_16148</name>
</gene>